<evidence type="ECO:0000256" key="1">
    <source>
        <dbReference type="SAM" id="MobiDB-lite"/>
    </source>
</evidence>
<name>A0AA39C5K0_9HYME</name>
<dbReference type="Proteomes" id="UP001168990">
    <property type="component" value="Unassembled WGS sequence"/>
</dbReference>
<organism evidence="3 4">
    <name type="scientific">Microctonus aethiopoides</name>
    <dbReference type="NCBI Taxonomy" id="144406"/>
    <lineage>
        <taxon>Eukaryota</taxon>
        <taxon>Metazoa</taxon>
        <taxon>Ecdysozoa</taxon>
        <taxon>Arthropoda</taxon>
        <taxon>Hexapoda</taxon>
        <taxon>Insecta</taxon>
        <taxon>Pterygota</taxon>
        <taxon>Neoptera</taxon>
        <taxon>Endopterygota</taxon>
        <taxon>Hymenoptera</taxon>
        <taxon>Apocrita</taxon>
        <taxon>Ichneumonoidea</taxon>
        <taxon>Braconidae</taxon>
        <taxon>Euphorinae</taxon>
        <taxon>Microctonus</taxon>
    </lineage>
</organism>
<feature type="region of interest" description="Disordered" evidence="1">
    <location>
        <begin position="171"/>
        <end position="203"/>
    </location>
</feature>
<feature type="region of interest" description="Disordered" evidence="1">
    <location>
        <begin position="239"/>
        <end position="275"/>
    </location>
</feature>
<reference evidence="3" key="2">
    <citation type="submission" date="2023-03" db="EMBL/GenBank/DDBJ databases">
        <authorList>
            <person name="Inwood S.N."/>
            <person name="Skelly J.G."/>
            <person name="Guhlin J."/>
            <person name="Harrop T.W.R."/>
            <person name="Goldson S.G."/>
            <person name="Dearden P.K."/>
        </authorList>
    </citation>
    <scope>NUCLEOTIDE SEQUENCE</scope>
    <source>
        <strain evidence="3">Irish</strain>
        <tissue evidence="3">Whole body</tissue>
    </source>
</reference>
<evidence type="ECO:0000313" key="3">
    <source>
        <dbReference type="EMBL" id="KAK0158273.1"/>
    </source>
</evidence>
<sequence>MRIGEVNTIEEAQLVSQIMLKTRPAAIESAWIGGSTHLIGETDNSWRWLSTCEIIADDNELWLKKPSDIKDEISFQSESSHARCLLLDRHLNIENQLFYIESTCDRKRGFICQKLNSINNTKLNTKSTAEDLQCSLEFFNISDSIHRSIDMATTLSADMTSENFISSTMISPVRTTSNNPPLTTTTMATINSPPTETRKKKKNKIKNRFPTTTAIATEPIVEEDYSDYKMWELGRKQMEGNARKKQTTNENKKNNVHLTENNEKNSEKMKTKESRKNFITTNKPKVKQQSTKHYLMRLRPVKPLRLYYAFEGPMIGGLTAATPLPQVQYGSEMNLATAVPCYHKYISRRKYNEVMSNKTPA</sequence>
<accession>A0AA39C5K0</accession>
<gene>
    <name evidence="3" type="ORF">PV328_009297</name>
</gene>
<feature type="compositionally biased region" description="Low complexity" evidence="1">
    <location>
        <begin position="175"/>
        <end position="186"/>
    </location>
</feature>
<dbReference type="CDD" id="cd00037">
    <property type="entry name" value="CLECT"/>
    <property type="match status" value="1"/>
</dbReference>
<feature type="compositionally biased region" description="Basic and acidic residues" evidence="1">
    <location>
        <begin position="260"/>
        <end position="275"/>
    </location>
</feature>
<dbReference type="EMBL" id="JAQQBS010001424">
    <property type="protein sequence ID" value="KAK0158273.1"/>
    <property type="molecule type" value="Genomic_DNA"/>
</dbReference>
<evidence type="ECO:0000313" key="4">
    <source>
        <dbReference type="Proteomes" id="UP001168990"/>
    </source>
</evidence>
<dbReference type="InterPro" id="IPR001304">
    <property type="entry name" value="C-type_lectin-like"/>
</dbReference>
<dbReference type="PROSITE" id="PS50041">
    <property type="entry name" value="C_TYPE_LECTIN_2"/>
    <property type="match status" value="1"/>
</dbReference>
<evidence type="ECO:0000259" key="2">
    <source>
        <dbReference type="PROSITE" id="PS50041"/>
    </source>
</evidence>
<protein>
    <recommendedName>
        <fullName evidence="2">C-type lectin domain-containing protein</fullName>
    </recommendedName>
</protein>
<dbReference type="InterPro" id="IPR016187">
    <property type="entry name" value="CTDL_fold"/>
</dbReference>
<dbReference type="AlphaFoldDB" id="A0AA39C5K0"/>
<keyword evidence="4" id="KW-1185">Reference proteome</keyword>
<dbReference type="SUPFAM" id="SSF56436">
    <property type="entry name" value="C-type lectin-like"/>
    <property type="match status" value="1"/>
</dbReference>
<dbReference type="Gene3D" id="3.10.100.10">
    <property type="entry name" value="Mannose-Binding Protein A, subunit A"/>
    <property type="match status" value="1"/>
</dbReference>
<dbReference type="InterPro" id="IPR016186">
    <property type="entry name" value="C-type_lectin-like/link_sf"/>
</dbReference>
<proteinExistence type="predicted"/>
<comment type="caution">
    <text evidence="3">The sequence shown here is derived from an EMBL/GenBank/DDBJ whole genome shotgun (WGS) entry which is preliminary data.</text>
</comment>
<feature type="domain" description="C-type lectin" evidence="2">
    <location>
        <begin position="1"/>
        <end position="113"/>
    </location>
</feature>
<reference evidence="3" key="1">
    <citation type="journal article" date="2023" name="bioRxiv">
        <title>Scaffold-level genome assemblies of two parasitoid biocontrol wasps reveal the parthenogenesis mechanism and an associated novel virus.</title>
        <authorList>
            <person name="Inwood S."/>
            <person name="Skelly J."/>
            <person name="Guhlin J."/>
            <person name="Harrop T."/>
            <person name="Goldson S."/>
            <person name="Dearden P."/>
        </authorList>
    </citation>
    <scope>NUCLEOTIDE SEQUENCE</scope>
    <source>
        <strain evidence="3">Irish</strain>
        <tissue evidence="3">Whole body</tissue>
    </source>
</reference>